<dbReference type="EMBL" id="FNNP01000001">
    <property type="protein sequence ID" value="SDW64389.1"/>
    <property type="molecule type" value="Genomic_DNA"/>
</dbReference>
<name>A0A1H2V942_9RHOB</name>
<dbReference type="STRING" id="985054.SAMN05444358_1011393"/>
<dbReference type="InterPro" id="IPR005019">
    <property type="entry name" value="Adenine_glyco"/>
</dbReference>
<evidence type="ECO:0000313" key="2">
    <source>
        <dbReference type="Proteomes" id="UP000183400"/>
    </source>
</evidence>
<evidence type="ECO:0000313" key="1">
    <source>
        <dbReference type="EMBL" id="SDW64389.1"/>
    </source>
</evidence>
<dbReference type="Gene3D" id="1.10.340.30">
    <property type="entry name" value="Hypothetical protein, domain 2"/>
    <property type="match status" value="1"/>
</dbReference>
<dbReference type="SUPFAM" id="SSF48150">
    <property type="entry name" value="DNA-glycosylase"/>
    <property type="match status" value="1"/>
</dbReference>
<dbReference type="PANTHER" id="PTHR30037">
    <property type="entry name" value="DNA-3-METHYLADENINE GLYCOSYLASE 1"/>
    <property type="match status" value="1"/>
</dbReference>
<keyword evidence="2" id="KW-1185">Reference proteome</keyword>
<sequence>MHQFDEIYRLAADRHGGPIELEGKLSKPTPIDELAAMPDDRWLSTITKTVFQAGFNWKVIEAKWEGFETAFDGFDIGRCAFMDDEKFDALLQDTRIVRNGTKIAAVRDNAAFLLELRAEGGVGQILGGWPSQDYVGLLEMLAKRGSRLGGASAQYAMRFAGRDSFILSRDVTARLVAEGVVDKPATSKKAMVAVQAAFNIWMEQSGRSLTEISRVLAMSL</sequence>
<dbReference type="OrthoDB" id="9795156at2"/>
<dbReference type="InterPro" id="IPR052891">
    <property type="entry name" value="DNA-3mA_glycosylase"/>
</dbReference>
<accession>A0A1H2V942</accession>
<dbReference type="AlphaFoldDB" id="A0A1H2V942"/>
<reference evidence="2" key="1">
    <citation type="submission" date="2016-10" db="EMBL/GenBank/DDBJ databases">
        <authorList>
            <person name="Varghese N."/>
            <person name="Submissions S."/>
        </authorList>
    </citation>
    <scope>NUCLEOTIDE SEQUENCE [LARGE SCALE GENOMIC DNA]</scope>
    <source>
        <strain evidence="2">DSM 27839</strain>
    </source>
</reference>
<dbReference type="Pfam" id="PF03352">
    <property type="entry name" value="Adenine_glyco"/>
    <property type="match status" value="1"/>
</dbReference>
<dbReference type="InterPro" id="IPR011257">
    <property type="entry name" value="DNA_glycosylase"/>
</dbReference>
<dbReference type="GO" id="GO:0006284">
    <property type="term" value="P:base-excision repair"/>
    <property type="evidence" value="ECO:0007669"/>
    <property type="project" value="InterPro"/>
</dbReference>
<dbReference type="GO" id="GO:0008725">
    <property type="term" value="F:DNA-3-methyladenine glycosylase activity"/>
    <property type="evidence" value="ECO:0007669"/>
    <property type="project" value="InterPro"/>
</dbReference>
<dbReference type="Proteomes" id="UP000183400">
    <property type="component" value="Unassembled WGS sequence"/>
</dbReference>
<gene>
    <name evidence="1" type="ORF">SAMN05444358_1011393</name>
</gene>
<proteinExistence type="predicted"/>
<dbReference type="PANTHER" id="PTHR30037:SF3">
    <property type="entry name" value="BLR0857 PROTEIN"/>
    <property type="match status" value="1"/>
</dbReference>
<dbReference type="RefSeq" id="WP_074735504.1">
    <property type="nucleotide sequence ID" value="NZ_FNNP01000001.1"/>
</dbReference>
<organism evidence="1 2">
    <name type="scientific">Ruegeria halocynthiae</name>
    <dbReference type="NCBI Taxonomy" id="985054"/>
    <lineage>
        <taxon>Bacteria</taxon>
        <taxon>Pseudomonadati</taxon>
        <taxon>Pseudomonadota</taxon>
        <taxon>Alphaproteobacteria</taxon>
        <taxon>Rhodobacterales</taxon>
        <taxon>Roseobacteraceae</taxon>
        <taxon>Ruegeria</taxon>
    </lineage>
</organism>
<protein>
    <submittedName>
        <fullName evidence="1">DNA-3-methyladenine glycosylase I</fullName>
    </submittedName>
</protein>